<evidence type="ECO:0000256" key="2">
    <source>
        <dbReference type="ARBA" id="ARBA00022605"/>
    </source>
</evidence>
<dbReference type="FunFam" id="3.40.1030.10:FF:000002">
    <property type="entry name" value="Anthranilate phosphoribosyltransferase"/>
    <property type="match status" value="1"/>
</dbReference>
<dbReference type="RefSeq" id="WP_054938447.1">
    <property type="nucleotide sequence ID" value="NZ_PVXL01000043.1"/>
</dbReference>
<feature type="binding site" evidence="9">
    <location>
        <position position="92"/>
    </location>
    <ligand>
        <name>Mg(2+)</name>
        <dbReference type="ChEBI" id="CHEBI:18420"/>
        <label>1</label>
    </ligand>
</feature>
<keyword evidence="3 9" id="KW-0328">Glycosyltransferase</keyword>
<feature type="binding site" evidence="9">
    <location>
        <position position="80"/>
    </location>
    <ligand>
        <name>5-phospho-alpha-D-ribose 1-diphosphate</name>
        <dbReference type="ChEBI" id="CHEBI:58017"/>
    </ligand>
</feature>
<evidence type="ECO:0000256" key="3">
    <source>
        <dbReference type="ARBA" id="ARBA00022676"/>
    </source>
</evidence>
<dbReference type="InterPro" id="IPR000312">
    <property type="entry name" value="Glycosyl_Trfase_fam3"/>
</dbReference>
<comment type="cofactor">
    <cofactor evidence="9">
        <name>Mg(2+)</name>
        <dbReference type="ChEBI" id="CHEBI:18420"/>
    </cofactor>
    <text evidence="9">Binds 2 magnesium ions per monomer.</text>
</comment>
<dbReference type="InterPro" id="IPR035902">
    <property type="entry name" value="Nuc_phospho_transferase"/>
</dbReference>
<feature type="binding site" evidence="9">
    <location>
        <position position="166"/>
    </location>
    <ligand>
        <name>anthranilate</name>
        <dbReference type="ChEBI" id="CHEBI:16567"/>
        <label>2</label>
    </ligand>
</feature>
<dbReference type="EC" id="2.4.2.18" evidence="9"/>
<dbReference type="GO" id="GO:0005829">
    <property type="term" value="C:cytosol"/>
    <property type="evidence" value="ECO:0007669"/>
    <property type="project" value="TreeGrafter"/>
</dbReference>
<evidence type="ECO:0000256" key="5">
    <source>
        <dbReference type="ARBA" id="ARBA00022822"/>
    </source>
</evidence>
<keyword evidence="13" id="KW-1185">Reference proteome</keyword>
<dbReference type="GO" id="GO:0000162">
    <property type="term" value="P:L-tryptophan biosynthetic process"/>
    <property type="evidence" value="ECO:0007669"/>
    <property type="project" value="UniProtKB-UniRule"/>
</dbReference>
<comment type="similarity">
    <text evidence="8">In the C-terminal section; belongs to the anthranilate phosphoribosyltransferase family.</text>
</comment>
<feature type="domain" description="Glycosyl transferase family 3 N-terminal" evidence="11">
    <location>
        <begin position="3"/>
        <end position="65"/>
    </location>
</feature>
<evidence type="ECO:0000256" key="1">
    <source>
        <dbReference type="ARBA" id="ARBA00004907"/>
    </source>
</evidence>
<feature type="binding site" evidence="9">
    <location>
        <begin position="83"/>
        <end position="84"/>
    </location>
    <ligand>
        <name>5-phospho-alpha-D-ribose 1-diphosphate</name>
        <dbReference type="ChEBI" id="CHEBI:58017"/>
    </ligand>
</feature>
<protein>
    <recommendedName>
        <fullName evidence="9">Anthranilate phosphoribosyltransferase</fullName>
        <ecNumber evidence="9">2.4.2.18</ecNumber>
    </recommendedName>
</protein>
<evidence type="ECO:0000256" key="7">
    <source>
        <dbReference type="ARBA" id="ARBA00052328"/>
    </source>
</evidence>
<comment type="pathway">
    <text evidence="1 9">Amino-acid biosynthesis; L-tryptophan biosynthesis; L-tryptophan from chorismate: step 2/5.</text>
</comment>
<evidence type="ECO:0000256" key="6">
    <source>
        <dbReference type="ARBA" id="ARBA00023141"/>
    </source>
</evidence>
<keyword evidence="9" id="KW-0460">Magnesium</keyword>
<dbReference type="GO" id="GO:0004048">
    <property type="term" value="F:anthranilate phosphoribosyltransferase activity"/>
    <property type="evidence" value="ECO:0007669"/>
    <property type="project" value="UniProtKB-UniRule"/>
</dbReference>
<dbReference type="SUPFAM" id="SSF52418">
    <property type="entry name" value="Nucleoside phosphorylase/phosphoribosyltransferase catalytic domain"/>
    <property type="match status" value="1"/>
</dbReference>
<comment type="caution">
    <text evidence="12">The sequence shown here is derived from an EMBL/GenBank/DDBJ whole genome shotgun (WGS) entry which is preliminary data.</text>
</comment>
<feature type="binding site" evidence="9">
    <location>
        <position position="225"/>
    </location>
    <ligand>
        <name>Mg(2+)</name>
        <dbReference type="ChEBI" id="CHEBI:18420"/>
        <label>2</label>
    </ligand>
</feature>
<dbReference type="PANTHER" id="PTHR43285">
    <property type="entry name" value="ANTHRANILATE PHOSPHORIBOSYLTRANSFERASE"/>
    <property type="match status" value="1"/>
</dbReference>
<comment type="function">
    <text evidence="9">Catalyzes the transfer of the phosphoribosyl group of 5-phosphorylribose-1-pyrophosphate (PRPP) to anthranilate to yield N-(5'-phosphoribosyl)-anthranilate (PRA).</text>
</comment>
<dbReference type="InterPro" id="IPR017459">
    <property type="entry name" value="Glycosyl_Trfase_fam3_N_dom"/>
</dbReference>
<dbReference type="NCBIfam" id="TIGR01245">
    <property type="entry name" value="trpD"/>
    <property type="match status" value="1"/>
</dbReference>
<feature type="binding site" evidence="9">
    <location>
        <position position="226"/>
    </location>
    <ligand>
        <name>Mg(2+)</name>
        <dbReference type="ChEBI" id="CHEBI:18420"/>
        <label>2</label>
    </ligand>
</feature>
<dbReference type="Pfam" id="PF02885">
    <property type="entry name" value="Glycos_trans_3N"/>
    <property type="match status" value="1"/>
</dbReference>
<dbReference type="AlphaFoldDB" id="A0A9X7P6I3"/>
<dbReference type="Gene3D" id="1.20.970.10">
    <property type="entry name" value="Transferase, Pyrimidine Nucleoside Phosphorylase, Chain C"/>
    <property type="match status" value="1"/>
</dbReference>
<dbReference type="Gene3D" id="3.40.1030.10">
    <property type="entry name" value="Nucleoside phosphorylase/phosphoribosyltransferase catalytic domain"/>
    <property type="match status" value="1"/>
</dbReference>
<feature type="binding site" evidence="9">
    <location>
        <begin position="90"/>
        <end position="93"/>
    </location>
    <ligand>
        <name>5-phospho-alpha-D-ribose 1-diphosphate</name>
        <dbReference type="ChEBI" id="CHEBI:58017"/>
    </ligand>
</feature>
<evidence type="ECO:0000259" key="10">
    <source>
        <dbReference type="Pfam" id="PF00591"/>
    </source>
</evidence>
<organism evidence="12 13">
    <name type="scientific">Neomoorella stamsii</name>
    <dbReference type="NCBI Taxonomy" id="1266720"/>
    <lineage>
        <taxon>Bacteria</taxon>
        <taxon>Bacillati</taxon>
        <taxon>Bacillota</taxon>
        <taxon>Clostridia</taxon>
        <taxon>Neomoorellales</taxon>
        <taxon>Neomoorellaceae</taxon>
        <taxon>Neomoorella</taxon>
    </lineage>
</organism>
<comment type="subunit">
    <text evidence="9">Homodimer.</text>
</comment>
<feature type="binding site" evidence="9">
    <location>
        <position position="80"/>
    </location>
    <ligand>
        <name>anthranilate</name>
        <dbReference type="ChEBI" id="CHEBI:16567"/>
        <label>1</label>
    </ligand>
</feature>
<evidence type="ECO:0000256" key="9">
    <source>
        <dbReference type="HAMAP-Rule" id="MF_00211"/>
    </source>
</evidence>
<feature type="binding site" evidence="9">
    <location>
        <begin position="108"/>
        <end position="116"/>
    </location>
    <ligand>
        <name>5-phospho-alpha-D-ribose 1-diphosphate</name>
        <dbReference type="ChEBI" id="CHEBI:58017"/>
    </ligand>
</feature>
<evidence type="ECO:0000313" key="13">
    <source>
        <dbReference type="Proteomes" id="UP000239430"/>
    </source>
</evidence>
<dbReference type="Pfam" id="PF00591">
    <property type="entry name" value="Glycos_transf_3"/>
    <property type="match status" value="1"/>
</dbReference>
<evidence type="ECO:0000256" key="8">
    <source>
        <dbReference type="ARBA" id="ARBA00061188"/>
    </source>
</evidence>
<evidence type="ECO:0000259" key="11">
    <source>
        <dbReference type="Pfam" id="PF02885"/>
    </source>
</evidence>
<evidence type="ECO:0000256" key="4">
    <source>
        <dbReference type="ARBA" id="ARBA00022679"/>
    </source>
</evidence>
<feature type="binding site" evidence="9">
    <location>
        <position position="120"/>
    </location>
    <ligand>
        <name>5-phospho-alpha-D-ribose 1-diphosphate</name>
        <dbReference type="ChEBI" id="CHEBI:58017"/>
    </ligand>
</feature>
<dbReference type="SUPFAM" id="SSF47648">
    <property type="entry name" value="Nucleoside phosphorylase/phosphoribosyltransferase N-terminal domain"/>
    <property type="match status" value="1"/>
</dbReference>
<keyword evidence="5 9" id="KW-0822">Tryptophan biosynthesis</keyword>
<evidence type="ECO:0000313" key="12">
    <source>
        <dbReference type="EMBL" id="PRR73041.1"/>
    </source>
</evidence>
<keyword evidence="2 9" id="KW-0028">Amino-acid biosynthesis</keyword>
<comment type="catalytic activity">
    <reaction evidence="7 9">
        <text>N-(5-phospho-beta-D-ribosyl)anthranilate + diphosphate = 5-phospho-alpha-D-ribose 1-diphosphate + anthranilate</text>
        <dbReference type="Rhea" id="RHEA:11768"/>
        <dbReference type="ChEBI" id="CHEBI:16567"/>
        <dbReference type="ChEBI" id="CHEBI:18277"/>
        <dbReference type="ChEBI" id="CHEBI:33019"/>
        <dbReference type="ChEBI" id="CHEBI:58017"/>
        <dbReference type="EC" id="2.4.2.18"/>
    </reaction>
</comment>
<dbReference type="HAMAP" id="MF_00211">
    <property type="entry name" value="TrpD"/>
    <property type="match status" value="1"/>
</dbReference>
<feature type="binding site" evidence="9">
    <location>
        <position position="111"/>
    </location>
    <ligand>
        <name>anthranilate</name>
        <dbReference type="ChEBI" id="CHEBI:16567"/>
        <label>1</label>
    </ligand>
</feature>
<feature type="domain" description="Glycosyl transferase family 3" evidence="10">
    <location>
        <begin position="73"/>
        <end position="323"/>
    </location>
</feature>
<dbReference type="Proteomes" id="UP000239430">
    <property type="component" value="Unassembled WGS sequence"/>
</dbReference>
<dbReference type="InterPro" id="IPR005940">
    <property type="entry name" value="Anthranilate_Pribosyl_Tfrase"/>
</dbReference>
<feature type="binding site" evidence="9">
    <location>
        <position position="226"/>
    </location>
    <ligand>
        <name>Mg(2+)</name>
        <dbReference type="ChEBI" id="CHEBI:18420"/>
        <label>1</label>
    </ligand>
</feature>
<comment type="caution">
    <text evidence="9">Lacks conserved residue(s) required for the propagation of feature annotation.</text>
</comment>
<dbReference type="GO" id="GO:0000287">
    <property type="term" value="F:magnesium ion binding"/>
    <property type="evidence" value="ECO:0007669"/>
    <property type="project" value="UniProtKB-UniRule"/>
</dbReference>
<comment type="similarity">
    <text evidence="9">Belongs to the anthranilate phosphoribosyltransferase family.</text>
</comment>
<dbReference type="PANTHER" id="PTHR43285:SF2">
    <property type="entry name" value="ANTHRANILATE PHOSPHORIBOSYLTRANSFERASE"/>
    <property type="match status" value="1"/>
</dbReference>
<reference evidence="12 13" key="1">
    <citation type="submission" date="2018-03" db="EMBL/GenBank/DDBJ databases">
        <title>Genome sequence of Moorella stamsii DSM 26217.</title>
        <authorList>
            <person name="Poehlein A."/>
            <person name="Daniel R."/>
        </authorList>
    </citation>
    <scope>NUCLEOTIDE SEQUENCE [LARGE SCALE GENOMIC DNA]</scope>
    <source>
        <strain evidence="13">DSM 26217</strain>
    </source>
</reference>
<gene>
    <name evidence="9 12" type="primary">trpD</name>
    <name evidence="12" type="ORF">MOST_15870</name>
</gene>
<accession>A0A9X7P6I3</accession>
<proteinExistence type="inferred from homology"/>
<dbReference type="InterPro" id="IPR036320">
    <property type="entry name" value="Glycosyl_Trfase_fam3_N_dom_sf"/>
</dbReference>
<dbReference type="EMBL" id="PVXL01000043">
    <property type="protein sequence ID" value="PRR73041.1"/>
    <property type="molecule type" value="Genomic_DNA"/>
</dbReference>
<name>A0A9X7P6I3_9FIRM</name>
<feature type="binding site" evidence="9">
    <location>
        <position position="88"/>
    </location>
    <ligand>
        <name>5-phospho-alpha-D-ribose 1-diphosphate</name>
        <dbReference type="ChEBI" id="CHEBI:58017"/>
    </ligand>
</feature>
<sequence length="339" mass="34935">MLKSLIGQVVAGQDLSETEAEQAMDSIMTGEATPAQIAAFLTALRLKGETVEEITGFARSMRRRAAGLTTRHQVFIDTCGTGGDGRHTFNISTTAAFVIAGAGVAVAKHGNRSVSSRCGSADVLEALGIKVDLPPAAVARCLDEVGMAFLFAPVFHGAMKYAAGPRREIGIRTVFNLLGPLTNPAGAPCQLVGVYDPSLTETVAAVLGRLGSRRAYVVHGSDGLDEVTTTGSTKITCLDHGSLSTYTFYPEDAGLPRAGLEDLAGGTAADNAAITRSVLKGEKGPARDVVLLNAAFGLLAAGVENSLPAALATAATSIDSGAAMAKLQDMTAWIESWAA</sequence>
<keyword evidence="4 9" id="KW-0808">Transferase</keyword>
<keyword evidence="6 9" id="KW-0057">Aromatic amino acid biosynthesis</keyword>
<keyword evidence="9" id="KW-0479">Metal-binding</keyword>